<protein>
    <submittedName>
        <fullName evidence="1">Uncharacterized protein</fullName>
    </submittedName>
</protein>
<sequence length="153" mass="15606">MEYRLVPSSGASVKSARIALVAGASTLLVATLGGCAAFQSLTPNVASDIFASKTDFTPAATAAFGSPIWLPDDATTIRVDYDKNAGAAILTYTSKKHFAPGTCTASAPVPKPPIADSWWPVDTVPASAVSCPGGWSAFLLGDQVYAAKGKPAS</sequence>
<keyword evidence="2" id="KW-1185">Reference proteome</keyword>
<proteinExistence type="predicted"/>
<dbReference type="EMBL" id="JAAGWY010000001">
    <property type="protein sequence ID" value="NEN04410.1"/>
    <property type="molecule type" value="Genomic_DNA"/>
</dbReference>
<reference evidence="1 2" key="1">
    <citation type="journal article" date="2014" name="J. Microbiol.">
        <title>Diaminobutyricibacter tongyongensis gen. nov., sp. nov. and Homoserinibacter gongjuensis gen. nov., sp. nov. belong to the family Microbacteriaceae.</title>
        <authorList>
            <person name="Kim S.J."/>
            <person name="Ahn J.H."/>
            <person name="Weon H.Y."/>
            <person name="Hamada M."/>
            <person name="Suzuki K."/>
            <person name="Kwon S.W."/>
        </authorList>
    </citation>
    <scope>NUCLEOTIDE SEQUENCE [LARGE SCALE GENOMIC DNA]</scope>
    <source>
        <strain evidence="1 2">NBRC 108724</strain>
    </source>
</reference>
<gene>
    <name evidence="1" type="ORF">G3T36_00855</name>
</gene>
<evidence type="ECO:0000313" key="2">
    <source>
        <dbReference type="Proteomes" id="UP000474967"/>
    </source>
</evidence>
<comment type="caution">
    <text evidence="1">The sequence shown here is derived from an EMBL/GenBank/DDBJ whole genome shotgun (WGS) entry which is preliminary data.</text>
</comment>
<name>A0A6L9XSM5_9MICO</name>
<dbReference type="AlphaFoldDB" id="A0A6L9XSM5"/>
<evidence type="ECO:0000313" key="1">
    <source>
        <dbReference type="EMBL" id="NEN04410.1"/>
    </source>
</evidence>
<organism evidence="1 2">
    <name type="scientific">Leifsonia tongyongensis</name>
    <dbReference type="NCBI Taxonomy" id="1268043"/>
    <lineage>
        <taxon>Bacteria</taxon>
        <taxon>Bacillati</taxon>
        <taxon>Actinomycetota</taxon>
        <taxon>Actinomycetes</taxon>
        <taxon>Micrococcales</taxon>
        <taxon>Microbacteriaceae</taxon>
        <taxon>Leifsonia</taxon>
    </lineage>
</organism>
<dbReference type="PROSITE" id="PS51257">
    <property type="entry name" value="PROKAR_LIPOPROTEIN"/>
    <property type="match status" value="1"/>
</dbReference>
<dbReference type="Proteomes" id="UP000474967">
    <property type="component" value="Unassembled WGS sequence"/>
</dbReference>
<accession>A0A6L9XSM5</accession>